<reference evidence="1" key="1">
    <citation type="submission" date="2023-03" db="UniProtKB">
        <authorList>
            <consortium name="EnsemblPlants"/>
        </authorList>
    </citation>
    <scope>IDENTIFICATION</scope>
</reference>
<dbReference type="AlphaFoldDB" id="A0A9I9CNF7"/>
<sequence length="127" mass="14153">PPPSLSLKPSQFCAVVSCLRLPLANSLKKASTIFRRRRLSLGTLSGSVSHDFPSPRERSPVQLRRLSLARIPPNRELLLLPLPSVSHCLHSSVWFIRRRLTKHQNSLNGSRGCTNCSGITRPCISYV</sequence>
<accession>A0A9I9CNF7</accession>
<dbReference type="EnsemblPlants" id="MELO3C006185.2.1">
    <property type="protein sequence ID" value="MELO3C006185.2.1"/>
    <property type="gene ID" value="MELO3C006185.2"/>
</dbReference>
<name>A0A9I9CNF7_CUCME</name>
<evidence type="ECO:0000313" key="1">
    <source>
        <dbReference type="EnsemblPlants" id="MELO3C006185.2.1"/>
    </source>
</evidence>
<proteinExistence type="predicted"/>
<protein>
    <submittedName>
        <fullName evidence="1">Uncharacterized protein</fullName>
    </submittedName>
</protein>
<organism evidence="1">
    <name type="scientific">Cucumis melo</name>
    <name type="common">Muskmelon</name>
    <dbReference type="NCBI Taxonomy" id="3656"/>
    <lineage>
        <taxon>Eukaryota</taxon>
        <taxon>Viridiplantae</taxon>
        <taxon>Streptophyta</taxon>
        <taxon>Embryophyta</taxon>
        <taxon>Tracheophyta</taxon>
        <taxon>Spermatophyta</taxon>
        <taxon>Magnoliopsida</taxon>
        <taxon>eudicotyledons</taxon>
        <taxon>Gunneridae</taxon>
        <taxon>Pentapetalae</taxon>
        <taxon>rosids</taxon>
        <taxon>fabids</taxon>
        <taxon>Cucurbitales</taxon>
        <taxon>Cucurbitaceae</taxon>
        <taxon>Benincaseae</taxon>
        <taxon>Cucumis</taxon>
    </lineage>
</organism>
<dbReference type="Gramene" id="MELO3C006185.2.1">
    <property type="protein sequence ID" value="MELO3C006185.2.1"/>
    <property type="gene ID" value="MELO3C006185.2"/>
</dbReference>